<accession>A0AC61QLS4</accession>
<dbReference type="Proteomes" id="UP000308886">
    <property type="component" value="Unassembled WGS sequence"/>
</dbReference>
<name>A0AC61QLS4_9BACT</name>
<keyword evidence="2" id="KW-1185">Reference proteome</keyword>
<comment type="caution">
    <text evidence="1">The sequence shown here is derived from an EMBL/GenBank/DDBJ whole genome shotgun (WGS) entry which is preliminary data.</text>
</comment>
<organism evidence="1 2">
    <name type="scientific">Palleniella muris</name>
    <dbReference type="NCBI Taxonomy" id="3038145"/>
    <lineage>
        <taxon>Bacteria</taxon>
        <taxon>Pseudomonadati</taxon>
        <taxon>Bacteroidota</taxon>
        <taxon>Bacteroidia</taxon>
        <taxon>Bacteroidales</taxon>
        <taxon>Prevotellaceae</taxon>
        <taxon>Palleniella</taxon>
    </lineage>
</organism>
<reference evidence="1" key="1">
    <citation type="submission" date="2019-04" db="EMBL/GenBank/DDBJ databases">
        <title>Microbes associate with the intestines of laboratory mice.</title>
        <authorList>
            <person name="Navarre W."/>
            <person name="Wong E."/>
            <person name="Huang K."/>
            <person name="Tropini C."/>
            <person name="Ng K."/>
            <person name="Yu B."/>
        </authorList>
    </citation>
    <scope>NUCLEOTIDE SEQUENCE</scope>
    <source>
        <strain evidence="1">NM73_A23</strain>
    </source>
</reference>
<sequence>MIGNSVTVIPNMTFANCKGLKKVIIPESVTTIGMGAFQRCSGLTSITLPNSLETIGDGAFQSCSGLTSIVIPNSVKTIGGSVFSFCSNLTDVTIGNSVTDIYDMAFYNCRALKRLYVSPMTPPVCSSQYVFFQPIYGSCTLYVDSGAFQRYKYADVWMNFSTIEVYDFSTSVESVESSTPADSLFNVYNLQGTLVKEAASKAEVYALPSGLYIVNGKKIMVK</sequence>
<dbReference type="EMBL" id="SRZC01000034">
    <property type="protein sequence ID" value="TGX79903.1"/>
    <property type="molecule type" value="Genomic_DNA"/>
</dbReference>
<evidence type="ECO:0000313" key="1">
    <source>
        <dbReference type="EMBL" id="TGX79903.1"/>
    </source>
</evidence>
<protein>
    <submittedName>
        <fullName evidence="1">Leucine-rich repeat domain-containing protein</fullName>
    </submittedName>
</protein>
<evidence type="ECO:0000313" key="2">
    <source>
        <dbReference type="Proteomes" id="UP000308886"/>
    </source>
</evidence>
<proteinExistence type="predicted"/>
<gene>
    <name evidence="1" type="ORF">E5358_14240</name>
</gene>